<name>A0A0F9VFS8_9ZZZZ</name>
<reference evidence="1" key="1">
    <citation type="journal article" date="2015" name="Nature">
        <title>Complex archaea that bridge the gap between prokaryotes and eukaryotes.</title>
        <authorList>
            <person name="Spang A."/>
            <person name="Saw J.H."/>
            <person name="Jorgensen S.L."/>
            <person name="Zaremba-Niedzwiedzka K."/>
            <person name="Martijn J."/>
            <person name="Lind A.E."/>
            <person name="van Eijk R."/>
            <person name="Schleper C."/>
            <person name="Guy L."/>
            <person name="Ettema T.J."/>
        </authorList>
    </citation>
    <scope>NUCLEOTIDE SEQUENCE</scope>
</reference>
<evidence type="ECO:0008006" key="2">
    <source>
        <dbReference type="Google" id="ProtNLM"/>
    </source>
</evidence>
<evidence type="ECO:0000313" key="1">
    <source>
        <dbReference type="EMBL" id="KKN64658.1"/>
    </source>
</evidence>
<protein>
    <recommendedName>
        <fullName evidence="2">Rho termination factor N-terminal domain-containing protein</fullName>
    </recommendedName>
</protein>
<organism evidence="1">
    <name type="scientific">marine sediment metagenome</name>
    <dbReference type="NCBI Taxonomy" id="412755"/>
    <lineage>
        <taxon>unclassified sequences</taxon>
        <taxon>metagenomes</taxon>
        <taxon>ecological metagenomes</taxon>
    </lineage>
</organism>
<gene>
    <name evidence="1" type="ORF">LCGC14_0489270</name>
</gene>
<dbReference type="EMBL" id="LAZR01000547">
    <property type="protein sequence ID" value="KKN64658.1"/>
    <property type="molecule type" value="Genomic_DNA"/>
</dbReference>
<sequence>MTFPTRIGNLFINRLMPYEVCDEGVLEDLKRFEQSDHLGFEIIKSSRPEAPESLPQTINYSDYRINELRAIVAGRGVEGAFFMKKVDLIKKLEEKNGTSL</sequence>
<accession>A0A0F9VFS8</accession>
<proteinExistence type="predicted"/>
<comment type="caution">
    <text evidence="1">The sequence shown here is derived from an EMBL/GenBank/DDBJ whole genome shotgun (WGS) entry which is preliminary data.</text>
</comment>
<dbReference type="AlphaFoldDB" id="A0A0F9VFS8"/>